<evidence type="ECO:0000256" key="5">
    <source>
        <dbReference type="ARBA" id="ARBA00031445"/>
    </source>
</evidence>
<dbReference type="PANTHER" id="PTHR42755:SF1">
    <property type="entry name" value="3-DEOXY-D-MANNO-OCTULOSONIC ACID TRANSFERASE, MITOCHONDRIAL-RELATED"/>
    <property type="match status" value="1"/>
</dbReference>
<evidence type="ECO:0000256" key="8">
    <source>
        <dbReference type="RuleBase" id="RU365103"/>
    </source>
</evidence>
<evidence type="ECO:0000256" key="3">
    <source>
        <dbReference type="ARBA" id="ARBA00019077"/>
    </source>
</evidence>
<dbReference type="AlphaFoldDB" id="A0AAU6NX72"/>
<dbReference type="GO" id="GO:0005886">
    <property type="term" value="C:plasma membrane"/>
    <property type="evidence" value="ECO:0007669"/>
    <property type="project" value="UniProtKB-SubCell"/>
</dbReference>
<comment type="subcellular location">
    <subcellularLocation>
        <location evidence="8">Cell membrane</location>
    </subcellularLocation>
</comment>
<evidence type="ECO:0000259" key="9">
    <source>
        <dbReference type="Pfam" id="PF04413"/>
    </source>
</evidence>
<gene>
    <name evidence="11" type="ORF">R3L15_10975</name>
    <name evidence="10" type="ORF">R3L16_10615</name>
</gene>
<dbReference type="Proteomes" id="UP001368318">
    <property type="component" value="Chromosome"/>
</dbReference>
<dbReference type="RefSeq" id="WP_338731704.1">
    <property type="nucleotide sequence ID" value="NZ_CP136924.1"/>
</dbReference>
<accession>A0AAU6NX72</accession>
<evidence type="ECO:0000256" key="2">
    <source>
        <dbReference type="ARBA" id="ARBA00012621"/>
    </source>
</evidence>
<evidence type="ECO:0000313" key="12">
    <source>
        <dbReference type="Proteomes" id="UP001368318"/>
    </source>
</evidence>
<keyword evidence="8" id="KW-0472">Membrane</keyword>
<dbReference type="GO" id="GO:0043842">
    <property type="term" value="F:Kdo transferase activity"/>
    <property type="evidence" value="ECO:0007669"/>
    <property type="project" value="UniProtKB-EC"/>
</dbReference>
<dbReference type="InterPro" id="IPR038107">
    <property type="entry name" value="Glycos_transf_N_sf"/>
</dbReference>
<organism evidence="10 12">
    <name type="scientific">Mangrovimonas cancribranchiae</name>
    <dbReference type="NCBI Taxonomy" id="3080055"/>
    <lineage>
        <taxon>Bacteria</taxon>
        <taxon>Pseudomonadati</taxon>
        <taxon>Bacteroidota</taxon>
        <taxon>Flavobacteriia</taxon>
        <taxon>Flavobacteriales</taxon>
        <taxon>Flavobacteriaceae</taxon>
        <taxon>Mangrovimonas</taxon>
    </lineage>
</organism>
<keyword evidence="4 8" id="KW-0808">Transferase</keyword>
<keyword evidence="8" id="KW-1003">Cell membrane</keyword>
<dbReference type="InterPro" id="IPR007507">
    <property type="entry name" value="Glycos_transf_N"/>
</dbReference>
<evidence type="ECO:0000313" key="11">
    <source>
        <dbReference type="EMBL" id="WXA12642.1"/>
    </source>
</evidence>
<feature type="domain" description="3-deoxy-D-manno-octulosonic-acid transferase N-terminal" evidence="9">
    <location>
        <begin position="39"/>
        <end position="206"/>
    </location>
</feature>
<dbReference type="EMBL" id="CP136924">
    <property type="protein sequence ID" value="WXA02197.1"/>
    <property type="molecule type" value="Genomic_DNA"/>
</dbReference>
<comment type="function">
    <text evidence="8">Involved in lipopolysaccharide (LPS) biosynthesis. Catalyzes the transfer of 3-deoxy-D-manno-octulosonate (Kdo) residue(s) from CMP-Kdo to lipid IV(A), the tetraacyldisaccharide-1,4'-bisphosphate precursor of lipid A.</text>
</comment>
<comment type="similarity">
    <text evidence="8">Belongs to the glycosyltransferase group 1 family.</text>
</comment>
<keyword evidence="12" id="KW-1185">Reference proteome</keyword>
<keyword evidence="8" id="KW-0448">Lipopolysaccharide biosynthesis</keyword>
<evidence type="ECO:0000313" key="10">
    <source>
        <dbReference type="EMBL" id="WXA02197.1"/>
    </source>
</evidence>
<dbReference type="Gene3D" id="3.40.50.2000">
    <property type="entry name" value="Glycogen Phosphorylase B"/>
    <property type="match status" value="1"/>
</dbReference>
<proteinExistence type="inferred from homology"/>
<feature type="active site" description="Proton acceptor" evidence="7">
    <location>
        <position position="60"/>
    </location>
</feature>
<dbReference type="Gene3D" id="3.40.50.11720">
    <property type="entry name" value="3-Deoxy-D-manno-octulosonic-acid transferase, N-terminal domain"/>
    <property type="match status" value="1"/>
</dbReference>
<dbReference type="Pfam" id="PF04413">
    <property type="entry name" value="Glycos_transf_N"/>
    <property type="match status" value="1"/>
</dbReference>
<dbReference type="PANTHER" id="PTHR42755">
    <property type="entry name" value="3-DEOXY-MANNO-OCTULOSONATE CYTIDYLYLTRANSFERASE"/>
    <property type="match status" value="1"/>
</dbReference>
<evidence type="ECO:0000256" key="7">
    <source>
        <dbReference type="PIRSR" id="PIRSR639901-1"/>
    </source>
</evidence>
<comment type="pathway">
    <text evidence="1 8">Bacterial outer membrane biogenesis; LPS core biosynthesis.</text>
</comment>
<dbReference type="KEGG" id="mcaa:R3L15_10975"/>
<reference evidence="10 12" key="1">
    <citation type="submission" date="2023-10" db="EMBL/GenBank/DDBJ databases">
        <title>Culture-based analysis of two novel bacteria associated with mangrove crab gills.</title>
        <authorList>
            <person name="Yang X."/>
            <person name="Garuglieri E."/>
            <person name="Van Goethem M.W."/>
            <person name="Fusi M."/>
            <person name="Marasco R."/>
            <person name="Daffonchio D.G."/>
        </authorList>
    </citation>
    <scope>NUCLEOTIDE SEQUENCE [LARGE SCALE GENOMIC DNA]</scope>
    <source>
        <strain evidence="11">UG2-1</strain>
        <strain evidence="10">UG2-2</strain>
        <strain evidence="12">UG2_2</strain>
    </source>
</reference>
<dbReference type="GO" id="GO:0009245">
    <property type="term" value="P:lipid A biosynthetic process"/>
    <property type="evidence" value="ECO:0007669"/>
    <property type="project" value="TreeGrafter"/>
</dbReference>
<evidence type="ECO:0000256" key="1">
    <source>
        <dbReference type="ARBA" id="ARBA00004713"/>
    </source>
</evidence>
<protein>
    <recommendedName>
        <fullName evidence="3 8">3-deoxy-D-manno-octulosonic acid transferase</fullName>
        <shortName evidence="8">Kdo transferase</shortName>
        <ecNumber evidence="2 8">2.4.99.12</ecNumber>
    </recommendedName>
    <alternativeName>
        <fullName evidence="5 8">Lipid IV(A) 3-deoxy-D-manno-octulosonic acid transferase</fullName>
    </alternativeName>
</protein>
<comment type="catalytic activity">
    <reaction evidence="6 8">
        <text>lipid IVA (E. coli) + CMP-3-deoxy-beta-D-manno-octulosonate = alpha-Kdo-(2-&gt;6)-lipid IVA (E. coli) + CMP + H(+)</text>
        <dbReference type="Rhea" id="RHEA:28066"/>
        <dbReference type="ChEBI" id="CHEBI:15378"/>
        <dbReference type="ChEBI" id="CHEBI:58603"/>
        <dbReference type="ChEBI" id="CHEBI:60364"/>
        <dbReference type="ChEBI" id="CHEBI:60377"/>
        <dbReference type="ChEBI" id="CHEBI:85987"/>
        <dbReference type="EC" id="2.4.99.12"/>
    </reaction>
</comment>
<sequence>MHFLYNILIFLVHPVLKFVGLFNKKINLGVTGRTKTFKLLEKHLSNNPQTIWFHCASLGEYEQGYPVFKEIRDTYKTHKIVLTFFSPSGYEIKKNTDIADVVCYLPWDTTFNAKKFINLVKPELTVFVKYDIWPNFLSELKLRNSKAILISALFRDNQLYFKPQFKFMRKALFAFDYIFTQDNASKNILKRIGYNNTTVSGDTRFDRVFSQLNMDNNIDFIKNFKQDNLCLVAGSTWPEDEKLLVNFINNYNNDIKYIIAPHNIKPLQIKNLKKSINKKVVLFSKKNTNNLKEAQVFILDTIGLLSKVYNYADIAYVGGAIGNTGLHNTLEAAVFKVPIIIGDKYEKFPEAFDMIKQGSMFSIKTQQDLEKVLTQLIKNTSLRIKTGDDNFNYIKKNTGAVIQIMDFLRK</sequence>
<dbReference type="EMBL" id="CP136925">
    <property type="protein sequence ID" value="WXA12642.1"/>
    <property type="molecule type" value="Genomic_DNA"/>
</dbReference>
<dbReference type="EC" id="2.4.99.12" evidence="2 8"/>
<dbReference type="SUPFAM" id="SSF53756">
    <property type="entry name" value="UDP-Glycosyltransferase/glycogen phosphorylase"/>
    <property type="match status" value="1"/>
</dbReference>
<dbReference type="InterPro" id="IPR039901">
    <property type="entry name" value="Kdotransferase"/>
</dbReference>
<name>A0AAU6NX72_9FLAO</name>
<dbReference type="GO" id="GO:0009244">
    <property type="term" value="P:lipopolysaccharide core region biosynthetic process"/>
    <property type="evidence" value="ECO:0007669"/>
    <property type="project" value="UniProtKB-UniRule"/>
</dbReference>
<evidence type="ECO:0000256" key="6">
    <source>
        <dbReference type="ARBA" id="ARBA00049183"/>
    </source>
</evidence>
<evidence type="ECO:0000256" key="4">
    <source>
        <dbReference type="ARBA" id="ARBA00022679"/>
    </source>
</evidence>